<proteinExistence type="predicted"/>
<evidence type="ECO:0000256" key="5">
    <source>
        <dbReference type="PIRSR" id="PIRSR600760-2"/>
    </source>
</evidence>
<sequence>MALYDFAKGLILEAGNKVRFMMKEELDIETKSNPNDLVTNVDKATENYLYETIHHNYPNHQVIGEEGHGHHLKDTSGIIWVIDPIDGTLNFVHQKENFAISIGIYHDGQPYVGFVYDVMKDELYHTKVGEGSYENNRQLKLIQNTNLKTSIIGINPNWLTKPVVSDIFAPIVSDARSARAYGSAALEIISVAKGQLAAYLTPRLQPWDYAGGLMILNEVGGIGTNLLGESLELNRPNSILMANEKLHEEILNNYLNEQRETIASHHQQRFGNKLRED</sequence>
<dbReference type="Pfam" id="PF00459">
    <property type="entry name" value="Inositol_P"/>
    <property type="match status" value="1"/>
</dbReference>
<dbReference type="CDD" id="cd01637">
    <property type="entry name" value="IMPase_like"/>
    <property type="match status" value="1"/>
</dbReference>
<name>A0A380H8R2_9STAP</name>
<feature type="binding site" evidence="5">
    <location>
        <position position="85"/>
    </location>
    <ligand>
        <name>Mg(2+)</name>
        <dbReference type="ChEBI" id="CHEBI:18420"/>
        <label>1</label>
        <note>catalytic</note>
    </ligand>
</feature>
<feature type="binding site" evidence="5">
    <location>
        <position position="208"/>
    </location>
    <ligand>
        <name>Mg(2+)</name>
        <dbReference type="ChEBI" id="CHEBI:18420"/>
        <label>1</label>
        <note>catalytic</note>
    </ligand>
</feature>
<feature type="binding site" evidence="5">
    <location>
        <position position="65"/>
    </location>
    <ligand>
        <name>Mg(2+)</name>
        <dbReference type="ChEBI" id="CHEBI:18420"/>
        <label>1</label>
        <note>catalytic</note>
    </ligand>
</feature>
<dbReference type="PANTHER" id="PTHR20854:SF4">
    <property type="entry name" value="INOSITOL-1-MONOPHOSPHATASE-RELATED"/>
    <property type="match status" value="1"/>
</dbReference>
<evidence type="ECO:0000256" key="1">
    <source>
        <dbReference type="ARBA" id="ARBA00001946"/>
    </source>
</evidence>
<dbReference type="Proteomes" id="UP000255425">
    <property type="component" value="Unassembled WGS sequence"/>
</dbReference>
<dbReference type="Gene3D" id="3.40.190.80">
    <property type="match status" value="1"/>
</dbReference>
<protein>
    <submittedName>
        <fullName evidence="6">Myo-inositol-1(Or 4)-monophosphatase</fullName>
        <ecNumber evidence="6">3.1.3.25</ecNumber>
    </submittedName>
</protein>
<evidence type="ECO:0000313" key="7">
    <source>
        <dbReference type="Proteomes" id="UP000255425"/>
    </source>
</evidence>
<feature type="binding site" evidence="5">
    <location>
        <position position="86"/>
    </location>
    <ligand>
        <name>Mg(2+)</name>
        <dbReference type="ChEBI" id="CHEBI:18420"/>
        <label>1</label>
        <note>catalytic</note>
    </ligand>
</feature>
<dbReference type="PROSITE" id="PS00629">
    <property type="entry name" value="IMP_1"/>
    <property type="match status" value="1"/>
</dbReference>
<evidence type="ECO:0000313" key="6">
    <source>
        <dbReference type="EMBL" id="SUM72935.1"/>
    </source>
</evidence>
<dbReference type="GO" id="GO:0046872">
    <property type="term" value="F:metal ion binding"/>
    <property type="evidence" value="ECO:0007669"/>
    <property type="project" value="UniProtKB-KW"/>
</dbReference>
<keyword evidence="4 5" id="KW-0460">Magnesium</keyword>
<evidence type="ECO:0000256" key="2">
    <source>
        <dbReference type="ARBA" id="ARBA00022723"/>
    </source>
</evidence>
<comment type="cofactor">
    <cofactor evidence="1 5">
        <name>Mg(2+)</name>
        <dbReference type="ChEBI" id="CHEBI:18420"/>
    </cofactor>
</comment>
<reference evidence="6 7" key="1">
    <citation type="submission" date="2018-06" db="EMBL/GenBank/DDBJ databases">
        <authorList>
            <consortium name="Pathogen Informatics"/>
            <person name="Doyle S."/>
        </authorList>
    </citation>
    <scope>NUCLEOTIDE SEQUENCE [LARGE SCALE GENOMIC DNA]</scope>
    <source>
        <strain evidence="6 7">NCTC11807</strain>
    </source>
</reference>
<dbReference type="GO" id="GO:0007165">
    <property type="term" value="P:signal transduction"/>
    <property type="evidence" value="ECO:0007669"/>
    <property type="project" value="TreeGrafter"/>
</dbReference>
<evidence type="ECO:0000256" key="4">
    <source>
        <dbReference type="ARBA" id="ARBA00022842"/>
    </source>
</evidence>
<gene>
    <name evidence="6" type="primary">suhB</name>
    <name evidence="6" type="ORF">NCTC11807_01933</name>
</gene>
<dbReference type="SUPFAM" id="SSF56655">
    <property type="entry name" value="Carbohydrate phosphatase"/>
    <property type="match status" value="1"/>
</dbReference>
<dbReference type="PRINTS" id="PR00377">
    <property type="entry name" value="IMPHPHTASES"/>
</dbReference>
<keyword evidence="3 6" id="KW-0378">Hydrolase</keyword>
<keyword evidence="7" id="KW-1185">Reference proteome</keyword>
<dbReference type="GO" id="GO:0008934">
    <property type="term" value="F:inositol monophosphate 1-phosphatase activity"/>
    <property type="evidence" value="ECO:0007669"/>
    <property type="project" value="TreeGrafter"/>
</dbReference>
<evidence type="ECO:0000256" key="3">
    <source>
        <dbReference type="ARBA" id="ARBA00022801"/>
    </source>
</evidence>
<dbReference type="FunFam" id="3.30.540.10:FF:000003">
    <property type="entry name" value="Inositol-1-monophosphatase"/>
    <property type="match status" value="1"/>
</dbReference>
<dbReference type="RefSeq" id="WP_115313599.1">
    <property type="nucleotide sequence ID" value="NZ_CP066042.1"/>
</dbReference>
<accession>A0A380H8R2</accession>
<keyword evidence="2 5" id="KW-0479">Metal-binding</keyword>
<organism evidence="6 7">
    <name type="scientific">Staphylococcus saccharolyticus</name>
    <dbReference type="NCBI Taxonomy" id="33028"/>
    <lineage>
        <taxon>Bacteria</taxon>
        <taxon>Bacillati</taxon>
        <taxon>Bacillota</taxon>
        <taxon>Bacilli</taxon>
        <taxon>Bacillales</taxon>
        <taxon>Staphylococcaceae</taxon>
        <taxon>Staphylococcus</taxon>
    </lineage>
</organism>
<dbReference type="GeneID" id="63936087"/>
<dbReference type="EC" id="3.1.3.25" evidence="6"/>
<feature type="binding site" evidence="5">
    <location>
        <position position="83"/>
    </location>
    <ligand>
        <name>Mg(2+)</name>
        <dbReference type="ChEBI" id="CHEBI:18420"/>
        <label>1</label>
        <note>catalytic</note>
    </ligand>
</feature>
<dbReference type="InterPro" id="IPR000760">
    <property type="entry name" value="Inositol_monophosphatase-like"/>
</dbReference>
<dbReference type="PANTHER" id="PTHR20854">
    <property type="entry name" value="INOSITOL MONOPHOSPHATASE"/>
    <property type="match status" value="1"/>
</dbReference>
<dbReference type="EMBL" id="UHDZ01000001">
    <property type="protein sequence ID" value="SUM72935.1"/>
    <property type="molecule type" value="Genomic_DNA"/>
</dbReference>
<dbReference type="InterPro" id="IPR020583">
    <property type="entry name" value="Inositol_monoP_metal-BS"/>
</dbReference>
<dbReference type="GO" id="GO:0006020">
    <property type="term" value="P:inositol metabolic process"/>
    <property type="evidence" value="ECO:0007669"/>
    <property type="project" value="TreeGrafter"/>
</dbReference>
<dbReference type="AlphaFoldDB" id="A0A380H8R2"/>
<dbReference type="Gene3D" id="3.30.540.10">
    <property type="entry name" value="Fructose-1,6-Bisphosphatase, subunit A, domain 1"/>
    <property type="match status" value="1"/>
</dbReference>